<accession>A0A0P9MFN6</accession>
<evidence type="ECO:0000313" key="3">
    <source>
        <dbReference type="EMBL" id="KPW82284.1"/>
    </source>
</evidence>
<gene>
    <name evidence="3" type="ORF">ALO92_04532</name>
    <name evidence="4" type="ORF">SAMN05216596_104343</name>
</gene>
<dbReference type="PROSITE" id="PS51208">
    <property type="entry name" value="AUTOTRANSPORTER"/>
    <property type="match status" value="1"/>
</dbReference>
<dbReference type="InterPro" id="IPR006315">
    <property type="entry name" value="OM_autotransptr_brl_dom"/>
</dbReference>
<evidence type="ECO:0000256" key="1">
    <source>
        <dbReference type="ARBA" id="ARBA00022729"/>
    </source>
</evidence>
<dbReference type="GO" id="GO:0019867">
    <property type="term" value="C:outer membrane"/>
    <property type="evidence" value="ECO:0007669"/>
    <property type="project" value="InterPro"/>
</dbReference>
<evidence type="ECO:0000259" key="2">
    <source>
        <dbReference type="PROSITE" id="PS51208"/>
    </source>
</evidence>
<dbReference type="SMART" id="SM00869">
    <property type="entry name" value="Autotransporter"/>
    <property type="match status" value="1"/>
</dbReference>
<dbReference type="EMBL" id="LJQB01000083">
    <property type="protein sequence ID" value="KPW82284.1"/>
    <property type="molecule type" value="Genomic_DNA"/>
</dbReference>
<dbReference type="InterPro" id="IPR005546">
    <property type="entry name" value="Autotransporte_beta"/>
</dbReference>
<dbReference type="InterPro" id="IPR011050">
    <property type="entry name" value="Pectin_lyase_fold/virulence"/>
</dbReference>
<dbReference type="Proteomes" id="UP000050411">
    <property type="component" value="Unassembled WGS sequence"/>
</dbReference>
<dbReference type="PATRIC" id="fig|200452.3.peg.1277"/>
<dbReference type="EMBL" id="FNJH01000004">
    <property type="protein sequence ID" value="SDP47263.1"/>
    <property type="molecule type" value="Genomic_DNA"/>
</dbReference>
<dbReference type="AlphaFoldDB" id="A0A0P9MFN6"/>
<keyword evidence="6" id="KW-1185">Reference proteome</keyword>
<keyword evidence="1" id="KW-0732">Signal</keyword>
<dbReference type="InterPro" id="IPR012332">
    <property type="entry name" value="Autotransporter_pectin_lyase_C"/>
</dbReference>
<dbReference type="NCBIfam" id="TIGR02601">
    <property type="entry name" value="autotrns_rpt"/>
    <property type="match status" value="2"/>
</dbReference>
<dbReference type="InterPro" id="IPR036709">
    <property type="entry name" value="Autotransporte_beta_dom_sf"/>
</dbReference>
<protein>
    <submittedName>
        <fullName evidence="4">Outer membrane autotransporter barrel domain-containing protein</fullName>
    </submittedName>
</protein>
<dbReference type="Pfam" id="PF12951">
    <property type="entry name" value="PATR"/>
    <property type="match status" value="2"/>
</dbReference>
<dbReference type="InterPro" id="IPR000326">
    <property type="entry name" value="PAP2/HPO"/>
</dbReference>
<evidence type="ECO:0000313" key="5">
    <source>
        <dbReference type="Proteomes" id="UP000050411"/>
    </source>
</evidence>
<dbReference type="Pfam" id="PF01569">
    <property type="entry name" value="PAP2"/>
    <property type="match status" value="1"/>
</dbReference>
<reference evidence="4 6" key="2">
    <citation type="submission" date="2016-10" db="EMBL/GenBank/DDBJ databases">
        <authorList>
            <person name="Varghese N."/>
            <person name="Submissions S."/>
        </authorList>
    </citation>
    <scope>NUCLEOTIDE SEQUENCE [LARGE SCALE GENOMIC DNA]</scope>
    <source>
        <strain evidence="4 6">DSM 14939</strain>
    </source>
</reference>
<dbReference type="SMART" id="SM00014">
    <property type="entry name" value="acidPPc"/>
    <property type="match status" value="1"/>
</dbReference>
<organism evidence="3 5">
    <name type="scientific">Pseudomonas congelans</name>
    <dbReference type="NCBI Taxonomy" id="200452"/>
    <lineage>
        <taxon>Bacteria</taxon>
        <taxon>Pseudomonadati</taxon>
        <taxon>Pseudomonadota</taxon>
        <taxon>Gammaproteobacteria</taxon>
        <taxon>Pseudomonadales</taxon>
        <taxon>Pseudomonadaceae</taxon>
        <taxon>Pseudomonas</taxon>
    </lineage>
</organism>
<dbReference type="NCBIfam" id="TIGR01414">
    <property type="entry name" value="autotrans_barl"/>
    <property type="match status" value="1"/>
</dbReference>
<dbReference type="Gene3D" id="1.20.144.10">
    <property type="entry name" value="Phosphatidic acid phosphatase type 2/haloperoxidase"/>
    <property type="match status" value="1"/>
</dbReference>
<dbReference type="Proteomes" id="UP000183042">
    <property type="component" value="Unassembled WGS sequence"/>
</dbReference>
<dbReference type="InterPro" id="IPR013425">
    <property type="entry name" value="Autotrns_rpt"/>
</dbReference>
<dbReference type="InterPro" id="IPR036938">
    <property type="entry name" value="PAP2/HPO_sf"/>
</dbReference>
<sequence length="1059" mass="110391">MCHDSYIEVSERLARVGALFDLSEAPAMRSNKPVVHVMVSSLILSLLAVSVQAASRSSDNRINGVDLLSGFNTLWTTGATWDTGTPTVLGQSLLRRNLQIVVDRANSRTLAQETAAYFDDRRDQSYSAISGLGSLSDAYKAGAGAFTTITQFDDSNKTVKYDDKGNGAGSSSSALGKVVDLVGAVRNDASTTPAKSHYLYPRPWRQSLDGQSLAFVVAPSLRPAESTTPASDSGFPSGHTNAAYLSAYALAYAIPERFSELMLRASEIGDNRIEAGMHSPFDVMGGRITATYFAIDNLSNSANTQLRADARAQALAYFTAQCGGNVNNCMTAIDPATDRTSQHAQDKALYTARMTYGFDPVGPTNLAPVVPTNAEVLLETRFPYLDASQRREILATTELSSGYAVIDQSGGYGRLNLYVAGDGYGAFNSNVTVNMNASLGGYNAIDAWRNDISGSGALIKNGTGNLILTGNNTYSGGTLINGGTLTGHAQAFGSGTITDNATLVVDQSTNDTLANTLTGNGALIKRGVGSLNLTGNSSLSGATTLQAGRLAVNGNLGNSVVSVQQGATLGGNGTVGGINVAQGGTVAPGNSVGQLNVNGDVNLAQGSVYQVESDANGNADRIVASGRATINNSTLSLVEGGNWLAASRYSILSAAGGVSGAFAAVQTNFAFLTPTLNYTATDVGLTLDRNAQTFASLATTRNAKAVAQGLDSAGAGNALWRQVVQDDASTAQATFKALSNELHASTQSALIEDSRLVRNAMNGRMQQAQSAQAFGSTTQTLAGDASRGVVWTQAIGATGQTDSSRDASGLETRTSGLLFGADVPLDDTWRVGALAGFSNSSFDLRHASGSTDSDNYHLGVYGGAKWGQLGLRLGAVRTWHELTAKRTLDLPGSSEHFKEDYKAATNQVFGELGYTLEMGNAQLEPFANLAHVRLDTDAFDENSNAISLQNKSQDNHITFSTVGLRAATRLSAGSVVIKPNATLGWRRAYGDVTPESRSAFSGGDTFELSGAPIARSAAVLGAGVDLGLSDTLSVGLSYDGQVSNDASDQSLNARVTLAF</sequence>
<evidence type="ECO:0000313" key="6">
    <source>
        <dbReference type="Proteomes" id="UP000183042"/>
    </source>
</evidence>
<evidence type="ECO:0000313" key="4">
    <source>
        <dbReference type="EMBL" id="SDP47263.1"/>
    </source>
</evidence>
<dbReference type="SUPFAM" id="SSF103515">
    <property type="entry name" value="Autotransporter"/>
    <property type="match status" value="1"/>
</dbReference>
<feature type="domain" description="Autotransporter" evidence="2">
    <location>
        <begin position="783"/>
        <end position="1059"/>
    </location>
</feature>
<name>A0A0P9MFN6_9PSED</name>
<proteinExistence type="predicted"/>
<dbReference type="Gene3D" id="2.160.20.20">
    <property type="match status" value="1"/>
</dbReference>
<dbReference type="SUPFAM" id="SSF48317">
    <property type="entry name" value="Acid phosphatase/Vanadium-dependent haloperoxidase"/>
    <property type="match status" value="1"/>
</dbReference>
<dbReference type="Gene3D" id="2.40.128.130">
    <property type="entry name" value="Autotransporter beta-domain"/>
    <property type="match status" value="1"/>
</dbReference>
<dbReference type="SUPFAM" id="SSF51126">
    <property type="entry name" value="Pectin lyase-like"/>
    <property type="match status" value="2"/>
</dbReference>
<comment type="caution">
    <text evidence="3">The sequence shown here is derived from an EMBL/GenBank/DDBJ whole genome shotgun (WGS) entry which is preliminary data.</text>
</comment>
<reference evidence="3 5" key="1">
    <citation type="submission" date="2015-09" db="EMBL/GenBank/DDBJ databases">
        <title>Genome announcement of multiple Pseudomonas syringae strains.</title>
        <authorList>
            <person name="Thakur S."/>
            <person name="Wang P.W."/>
            <person name="Gong Y."/>
            <person name="Weir B.S."/>
            <person name="Guttman D.S."/>
        </authorList>
    </citation>
    <scope>NUCLEOTIDE SEQUENCE [LARGE SCALE GENOMIC DNA]</scope>
    <source>
        <strain evidence="3 5">ICMP19117</strain>
    </source>
</reference>
<dbReference type="Pfam" id="PF03797">
    <property type="entry name" value="Autotransporter"/>
    <property type="match status" value="1"/>
</dbReference>